<dbReference type="AlphaFoldDB" id="A0A1B8TQI4"/>
<dbReference type="KEGG" id="pob:LPB03_15620"/>
<evidence type="ECO:0000256" key="1">
    <source>
        <dbReference type="SAM" id="Phobius"/>
    </source>
</evidence>
<dbReference type="EMBL" id="LSFM01000025">
    <property type="protein sequence ID" value="OBY61842.1"/>
    <property type="molecule type" value="Genomic_DNA"/>
</dbReference>
<keyword evidence="1" id="KW-1133">Transmembrane helix</keyword>
<keyword evidence="1" id="KW-0472">Membrane</keyword>
<organism evidence="2 3">
    <name type="scientific">Polaribacter vadi</name>
    <dbReference type="NCBI Taxonomy" id="1774273"/>
    <lineage>
        <taxon>Bacteria</taxon>
        <taxon>Pseudomonadati</taxon>
        <taxon>Bacteroidota</taxon>
        <taxon>Flavobacteriia</taxon>
        <taxon>Flavobacteriales</taxon>
        <taxon>Flavobacteriaceae</taxon>
    </lineage>
</organism>
<evidence type="ECO:0000313" key="3">
    <source>
        <dbReference type="Proteomes" id="UP000092584"/>
    </source>
</evidence>
<sequence>MAIEQLYKNGKKVKKFEYKFSIISESSKIKIMIFLYYINLISFIGLIILSMIDPFFGVLLLIPFAFLQVISSLILKTDNSISLKSQKLVSIYFYSIFFWVALMILTSFFNLEFAYNIITFLPILIAVYFMIITYLIYKENCNER</sequence>
<evidence type="ECO:0000313" key="2">
    <source>
        <dbReference type="EMBL" id="OBY61842.1"/>
    </source>
</evidence>
<dbReference type="Proteomes" id="UP000092584">
    <property type="component" value="Unassembled WGS sequence"/>
</dbReference>
<gene>
    <name evidence="2" type="ORF">LPB3_13685</name>
</gene>
<protein>
    <submittedName>
        <fullName evidence="2">Uncharacterized protein</fullName>
    </submittedName>
</protein>
<feature type="transmembrane region" description="Helical" evidence="1">
    <location>
        <begin position="55"/>
        <end position="76"/>
    </location>
</feature>
<accession>A0A1B8TQI4</accession>
<proteinExistence type="predicted"/>
<dbReference type="STRING" id="1774273.LPB03_15620"/>
<comment type="caution">
    <text evidence="2">The sequence shown here is derived from an EMBL/GenBank/DDBJ whole genome shotgun (WGS) entry which is preliminary data.</text>
</comment>
<keyword evidence="3" id="KW-1185">Reference proteome</keyword>
<feature type="transmembrane region" description="Helical" evidence="1">
    <location>
        <begin position="88"/>
        <end position="109"/>
    </location>
</feature>
<feature type="transmembrane region" description="Helical" evidence="1">
    <location>
        <begin position="29"/>
        <end position="49"/>
    </location>
</feature>
<feature type="transmembrane region" description="Helical" evidence="1">
    <location>
        <begin position="115"/>
        <end position="137"/>
    </location>
</feature>
<reference evidence="3" key="1">
    <citation type="submission" date="2016-02" db="EMBL/GenBank/DDBJ databases">
        <authorList>
            <person name="Shin S.-K."/>
            <person name="Yi H."/>
            <person name="Kim E."/>
        </authorList>
    </citation>
    <scope>NUCLEOTIDE SEQUENCE [LARGE SCALE GENOMIC DNA]</scope>
    <source>
        <strain evidence="3">LPB0003</strain>
    </source>
</reference>
<keyword evidence="1" id="KW-0812">Transmembrane</keyword>
<name>A0A1B8TQI4_9FLAO</name>